<evidence type="ECO:0000256" key="2">
    <source>
        <dbReference type="SAM" id="MobiDB-lite"/>
    </source>
</evidence>
<feature type="compositionally biased region" description="Polar residues" evidence="2">
    <location>
        <begin position="578"/>
        <end position="598"/>
    </location>
</feature>
<dbReference type="InterPro" id="IPR016024">
    <property type="entry name" value="ARM-type_fold"/>
</dbReference>
<feature type="compositionally biased region" description="Acidic residues" evidence="2">
    <location>
        <begin position="506"/>
        <end position="523"/>
    </location>
</feature>
<dbReference type="SUPFAM" id="SSF56112">
    <property type="entry name" value="Protein kinase-like (PK-like)"/>
    <property type="match status" value="1"/>
</dbReference>
<dbReference type="Gene3D" id="3.30.200.20">
    <property type="entry name" value="Phosphorylase Kinase, domain 1"/>
    <property type="match status" value="1"/>
</dbReference>
<feature type="compositionally biased region" description="Low complexity" evidence="2">
    <location>
        <begin position="534"/>
        <end position="554"/>
    </location>
</feature>
<dbReference type="Ensembl" id="ENSCCRT00000098811.2">
    <property type="protein sequence ID" value="ENSCCRP00000091018.2"/>
    <property type="gene ID" value="ENSCCRG00000049276.2"/>
</dbReference>
<dbReference type="InterPro" id="IPR000719">
    <property type="entry name" value="Prot_kinase_dom"/>
</dbReference>
<dbReference type="InterPro" id="IPR051177">
    <property type="entry name" value="CIK-Related_Protein"/>
</dbReference>
<comment type="similarity">
    <text evidence="1">Belongs to the protein kinase superfamily.</text>
</comment>
<name>A0A8C1FEK0_CYPCA</name>
<evidence type="ECO:0000256" key="1">
    <source>
        <dbReference type="ARBA" id="ARBA00038349"/>
    </source>
</evidence>
<sequence>MGAESSALPSCVLEEPLLTLPSGLTMYSALLRDGKPASVFVHKQDNEDKVSKAAKHLKTLRHPCLLRFLSCSVQDGGIHLVTEPVQPLKRLLDNLTPEEICAGLYDLLQALVFLHDRGKSSHNNVCISSVFVSEDGHWKLGGMETVCKFSEATPEFLRSIQNVRENGAIPPEEKLEGFKTLPDNHAHSRDAFSFGVMVEALLPLLTGHVSDDLLESLKNMLQASLLTPDPMSRPSLSSLLTHKFFRNDFLDIMNFMKSLTLKNEEEKNEFFKFLLDRVQNLPEELIATRLTPKLLNSLVFAEPMAVKSFLPHLLRPKQDSSVSAGEECLLSLSLYRRYVVPQLLKLYKVNEEHVRIVLLSHIHIYAEFFPHEELKNQILPQVLLGMRDTNDSLVAMTLQSLAVLVPLLGAQVVVGGERTKVFKRTTPNFTKSTEVTPEIFSSEMNGCRMGTQAADNTKTNSTVRSDEDWPNWSDTEEAEKDKTQSVQISIRSAGIPGQSNSALSADNEDESEEPWDDFEDSEVTSDRSPLTPLPVSVPKTSTKSTASSLSESSAGPPRQSQALKLNSSVRSNPDHNHTSSWDTGWNQTTDTLKPSKTSLALEPKPKSTIKSSGAGCLGEEFTIAVKKKPQPDPELDFFADMVPDIKLSSSSLLLPMESSVRESNTGHTTSDPSIDTLSLTTKFAAAELTETEAEGWGDDLTWEDENAW</sequence>
<reference evidence="4" key="1">
    <citation type="submission" date="2025-08" db="UniProtKB">
        <authorList>
            <consortium name="Ensembl"/>
        </authorList>
    </citation>
    <scope>IDENTIFICATION</scope>
</reference>
<dbReference type="PANTHER" id="PTHR12984">
    <property type="entry name" value="SCY1-RELATED S/T PROTEIN KINASE-LIKE"/>
    <property type="match status" value="1"/>
</dbReference>
<keyword evidence="5" id="KW-1185">Reference proteome</keyword>
<evidence type="ECO:0000313" key="5">
    <source>
        <dbReference type="Proteomes" id="UP001108240"/>
    </source>
</evidence>
<dbReference type="PANTHER" id="PTHR12984:SF15">
    <property type="entry name" value="PROTEIN-ASSOCIATING WITH THE CARBOXYL-TERMINAL DOMAIN OF EZRIN"/>
    <property type="match status" value="1"/>
</dbReference>
<evidence type="ECO:0000259" key="3">
    <source>
        <dbReference type="PROSITE" id="PS50011"/>
    </source>
</evidence>
<dbReference type="Gene3D" id="1.25.10.10">
    <property type="entry name" value="Leucine-rich Repeat Variant"/>
    <property type="match status" value="1"/>
</dbReference>
<dbReference type="GO" id="GO:0004672">
    <property type="term" value="F:protein kinase activity"/>
    <property type="evidence" value="ECO:0007669"/>
    <property type="project" value="InterPro"/>
</dbReference>
<dbReference type="GO" id="GO:0005524">
    <property type="term" value="F:ATP binding"/>
    <property type="evidence" value="ECO:0007669"/>
    <property type="project" value="InterPro"/>
</dbReference>
<dbReference type="Proteomes" id="UP001108240">
    <property type="component" value="Unplaced"/>
</dbReference>
<protein>
    <submittedName>
        <fullName evidence="4">SCY1-like, kinase-like 3</fullName>
    </submittedName>
</protein>
<reference evidence="4" key="2">
    <citation type="submission" date="2025-09" db="UniProtKB">
        <authorList>
            <consortium name="Ensembl"/>
        </authorList>
    </citation>
    <scope>IDENTIFICATION</scope>
</reference>
<dbReference type="GeneTree" id="ENSGT00930000151043"/>
<evidence type="ECO:0000313" key="4">
    <source>
        <dbReference type="Ensembl" id="ENSCCRP00000091018.2"/>
    </source>
</evidence>
<dbReference type="InterPro" id="IPR011009">
    <property type="entry name" value="Kinase-like_dom_sf"/>
</dbReference>
<dbReference type="SUPFAM" id="SSF48371">
    <property type="entry name" value="ARM repeat"/>
    <property type="match status" value="1"/>
</dbReference>
<feature type="domain" description="Protein kinase" evidence="3">
    <location>
        <begin position="1"/>
        <end position="245"/>
    </location>
</feature>
<dbReference type="InterPro" id="IPR011989">
    <property type="entry name" value="ARM-like"/>
</dbReference>
<feature type="compositionally biased region" description="Polar residues" evidence="2">
    <location>
        <begin position="453"/>
        <end position="463"/>
    </location>
</feature>
<accession>A0A8C1FEK0</accession>
<dbReference type="PROSITE" id="PS50011">
    <property type="entry name" value="PROTEIN_KINASE_DOM"/>
    <property type="match status" value="1"/>
</dbReference>
<dbReference type="Gene3D" id="1.10.510.10">
    <property type="entry name" value="Transferase(Phosphotransferase) domain 1"/>
    <property type="match status" value="1"/>
</dbReference>
<organism evidence="4 5">
    <name type="scientific">Cyprinus carpio carpio</name>
    <dbReference type="NCBI Taxonomy" id="630221"/>
    <lineage>
        <taxon>Eukaryota</taxon>
        <taxon>Metazoa</taxon>
        <taxon>Chordata</taxon>
        <taxon>Craniata</taxon>
        <taxon>Vertebrata</taxon>
        <taxon>Euteleostomi</taxon>
        <taxon>Actinopterygii</taxon>
        <taxon>Neopterygii</taxon>
        <taxon>Teleostei</taxon>
        <taxon>Ostariophysi</taxon>
        <taxon>Cypriniformes</taxon>
        <taxon>Cyprinidae</taxon>
        <taxon>Cyprininae</taxon>
        <taxon>Cyprinus</taxon>
    </lineage>
</organism>
<proteinExistence type="inferred from homology"/>
<feature type="region of interest" description="Disordered" evidence="2">
    <location>
        <begin position="443"/>
        <end position="613"/>
    </location>
</feature>
<feature type="compositionally biased region" description="Polar residues" evidence="2">
    <location>
        <begin position="558"/>
        <end position="571"/>
    </location>
</feature>
<dbReference type="AlphaFoldDB" id="A0A8C1FEK0"/>